<keyword evidence="5" id="KW-1185">Reference proteome</keyword>
<dbReference type="InterPro" id="IPR000626">
    <property type="entry name" value="Ubiquitin-like_dom"/>
</dbReference>
<dbReference type="SUPFAM" id="SSF54236">
    <property type="entry name" value="Ubiquitin-like"/>
    <property type="match status" value="1"/>
</dbReference>
<evidence type="ECO:0000256" key="1">
    <source>
        <dbReference type="SAM" id="Coils"/>
    </source>
</evidence>
<evidence type="ECO:0000259" key="2">
    <source>
        <dbReference type="PROSITE" id="PS50053"/>
    </source>
</evidence>
<dbReference type="SUPFAM" id="SSF63491">
    <property type="entry name" value="BAG domain"/>
    <property type="match status" value="1"/>
</dbReference>
<sequence length="220" mass="25170">MSYPPLILAWDKERFHFQFDDSDLSEMTLAQFKEICREMTGVPVTSMKLIFSGATMKDDVSPLVYYGVYPGALVRMMGSIPKPGQVVVSELDMEQHAIMEKFDHIMSETSDLVLQKIRGFLSNTQIFIDQFLGENSAIDFKDAESIIKSERKTLFDSYTYINEILMKRLLIVDGVVLPEGADNARQQRKKIVRQIQSWMNQIDEAKTRVLDLEKAKTSAL</sequence>
<name>A0A1R1XS85_9FUNG</name>
<protein>
    <submittedName>
        <fullName evidence="4">BAG family molecular chaperone regulator 1</fullName>
    </submittedName>
</protein>
<dbReference type="Pfam" id="PF00240">
    <property type="entry name" value="ubiquitin"/>
    <property type="match status" value="1"/>
</dbReference>
<dbReference type="AlphaFoldDB" id="A0A1R1XS85"/>
<feature type="coiled-coil region" evidence="1">
    <location>
        <begin position="181"/>
        <end position="215"/>
    </location>
</feature>
<organism evidence="4 5">
    <name type="scientific">Smittium culicis</name>
    <dbReference type="NCBI Taxonomy" id="133412"/>
    <lineage>
        <taxon>Eukaryota</taxon>
        <taxon>Fungi</taxon>
        <taxon>Fungi incertae sedis</taxon>
        <taxon>Zoopagomycota</taxon>
        <taxon>Kickxellomycotina</taxon>
        <taxon>Harpellomycetes</taxon>
        <taxon>Harpellales</taxon>
        <taxon>Legeriomycetaceae</taxon>
        <taxon>Smittium</taxon>
    </lineage>
</organism>
<evidence type="ECO:0000313" key="4">
    <source>
        <dbReference type="EMBL" id="OMJ17513.1"/>
    </source>
</evidence>
<dbReference type="Pfam" id="PF02179">
    <property type="entry name" value="BAG"/>
    <property type="match status" value="1"/>
</dbReference>
<feature type="domain" description="Ubiquitin-like" evidence="2">
    <location>
        <begin position="26"/>
        <end position="83"/>
    </location>
</feature>
<dbReference type="GO" id="GO:0051087">
    <property type="term" value="F:protein-folding chaperone binding"/>
    <property type="evidence" value="ECO:0007669"/>
    <property type="project" value="InterPro"/>
</dbReference>
<accession>A0A1R1XS85</accession>
<reference evidence="5" key="1">
    <citation type="submission" date="2017-01" db="EMBL/GenBank/DDBJ databases">
        <authorList>
            <person name="Wang Y."/>
            <person name="White M."/>
            <person name="Kvist S."/>
            <person name="Moncalvo J.-M."/>
        </authorList>
    </citation>
    <scope>NUCLEOTIDE SEQUENCE [LARGE SCALE GENOMIC DNA]</scope>
    <source>
        <strain evidence="5">ID-206-W2</strain>
    </source>
</reference>
<feature type="domain" description="BAG" evidence="3">
    <location>
        <begin position="158"/>
        <end position="206"/>
    </location>
</feature>
<evidence type="ECO:0000259" key="3">
    <source>
        <dbReference type="PROSITE" id="PS51035"/>
    </source>
</evidence>
<dbReference type="OrthoDB" id="417450at2759"/>
<keyword evidence="1" id="KW-0175">Coiled coil</keyword>
<dbReference type="InterPro" id="IPR029071">
    <property type="entry name" value="Ubiquitin-like_domsf"/>
</dbReference>
<dbReference type="PROSITE" id="PS51035">
    <property type="entry name" value="BAG"/>
    <property type="match status" value="1"/>
</dbReference>
<dbReference type="EMBL" id="LSSM01003565">
    <property type="protein sequence ID" value="OMJ17513.1"/>
    <property type="molecule type" value="Genomic_DNA"/>
</dbReference>
<gene>
    <name evidence="4" type="ORF">AYI69_g7392</name>
</gene>
<dbReference type="Gene3D" id="3.10.20.90">
    <property type="entry name" value="Phosphatidylinositol 3-kinase Catalytic Subunit, Chain A, domain 1"/>
    <property type="match status" value="1"/>
</dbReference>
<proteinExistence type="predicted"/>
<dbReference type="Gene3D" id="1.20.58.120">
    <property type="entry name" value="BAG domain"/>
    <property type="match status" value="1"/>
</dbReference>
<dbReference type="InterPro" id="IPR036533">
    <property type="entry name" value="BAG_dom_sf"/>
</dbReference>
<dbReference type="InterPro" id="IPR003103">
    <property type="entry name" value="BAG_domain"/>
</dbReference>
<evidence type="ECO:0000313" key="5">
    <source>
        <dbReference type="Proteomes" id="UP000187429"/>
    </source>
</evidence>
<comment type="caution">
    <text evidence="4">The sequence shown here is derived from an EMBL/GenBank/DDBJ whole genome shotgun (WGS) entry which is preliminary data.</text>
</comment>
<dbReference type="Proteomes" id="UP000187429">
    <property type="component" value="Unassembled WGS sequence"/>
</dbReference>
<dbReference type="PROSITE" id="PS50053">
    <property type="entry name" value="UBIQUITIN_2"/>
    <property type="match status" value="1"/>
</dbReference>